<keyword evidence="13 14" id="KW-0456">Lyase</keyword>
<reference evidence="16 17" key="1">
    <citation type="submission" date="2020-08" db="EMBL/GenBank/DDBJ databases">
        <authorList>
            <person name="Liu G."/>
            <person name="Sun C."/>
        </authorList>
    </citation>
    <scope>NUCLEOTIDE SEQUENCE [LARGE SCALE GENOMIC DNA]</scope>
    <source>
        <strain evidence="16 17">OT19</strain>
    </source>
</reference>
<feature type="binding site" evidence="14">
    <location>
        <position position="98"/>
    </location>
    <ligand>
        <name>D-ribulose 5-phosphate</name>
        <dbReference type="ChEBI" id="CHEBI:58121"/>
    </ligand>
</feature>
<dbReference type="EC" id="4.1.99.12" evidence="7 14"/>
<evidence type="ECO:0000256" key="6">
    <source>
        <dbReference type="ARBA" id="ARBA00008976"/>
    </source>
</evidence>
<dbReference type="GO" id="GO:0030145">
    <property type="term" value="F:manganese ion binding"/>
    <property type="evidence" value="ECO:0007669"/>
    <property type="project" value="UniProtKB-UniRule"/>
</dbReference>
<keyword evidence="11 14" id="KW-0460">Magnesium</keyword>
<sequence>MSTSNLSAVKDRIGELVDAGRMTKSAIARAAGLHANSLRDCDQPQWNPTAETLSKLDLFLRANSDRNVIASPEEIIDEARNGRMFILVDDEDRENEGDLVIPAQMATPSAINFMATHGRGLICLALARGRVQQLGLELMSRNNRTRHETAFTTSIEARQGVTTGISAADRARTISVAIDASKGREDIVTPGHVFPLIARDGGVLTRAGHTEAAVDIARLAGLNPSGVICEIMNDDGSMSRMEDLIRFARMHDLKVGTIRDLIAYRRSHDRHVKIVSESSFETPEGARWRALAFRNEPTGDEMIALVHGRINPDEPVLVRMHTLDIFADVFGEKGSRSGLFTNAMREIESAGAGVIVAISQLRGGAVGRMLDRREGRGVADMDELRDYGVGAQILTELGVHEMILLTTSHHSLIALEGYGLTIVEERFLSAETADPQTA</sequence>
<keyword evidence="9 14" id="KW-0686">Riboflavin biosynthesis</keyword>
<dbReference type="GO" id="GO:0005829">
    <property type="term" value="C:cytosol"/>
    <property type="evidence" value="ECO:0007669"/>
    <property type="project" value="TreeGrafter"/>
</dbReference>
<evidence type="ECO:0000256" key="9">
    <source>
        <dbReference type="ARBA" id="ARBA00022619"/>
    </source>
</evidence>
<proteinExistence type="inferred from homology"/>
<comment type="cofactor">
    <cofactor evidence="14">
        <name>Mg(2+)</name>
        <dbReference type="ChEBI" id="CHEBI:18420"/>
    </cofactor>
    <cofactor evidence="14">
        <name>Mn(2+)</name>
        <dbReference type="ChEBI" id="CHEBI:29035"/>
    </cofactor>
    <text evidence="14">Binds 2 divalent metal cations per subunit. Magnesium or manganese.</text>
</comment>
<comment type="pathway">
    <text evidence="4 14">Cofactor biosynthesis; riboflavin biosynthesis; 2-hydroxy-3-oxobutyl phosphate from D-ribulose 5-phosphate: step 1/1.</text>
</comment>
<organism evidence="16 17">
    <name type="scientific">Croceicoccus marinus</name>
    <dbReference type="NCBI Taxonomy" id="450378"/>
    <lineage>
        <taxon>Bacteria</taxon>
        <taxon>Pseudomonadati</taxon>
        <taxon>Pseudomonadota</taxon>
        <taxon>Alphaproteobacteria</taxon>
        <taxon>Sphingomonadales</taxon>
        <taxon>Erythrobacteraceae</taxon>
        <taxon>Croceicoccus</taxon>
    </lineage>
</organism>
<evidence type="ECO:0000313" key="17">
    <source>
        <dbReference type="Proteomes" id="UP000515297"/>
    </source>
</evidence>
<dbReference type="GO" id="GO:0000287">
    <property type="term" value="F:magnesium ion binding"/>
    <property type="evidence" value="ECO:0007669"/>
    <property type="project" value="UniProtKB-UniRule"/>
</dbReference>
<feature type="binding site" evidence="14">
    <location>
        <begin position="206"/>
        <end position="210"/>
    </location>
    <ligand>
        <name>D-ribulose 5-phosphate</name>
        <dbReference type="ChEBI" id="CHEBI:58121"/>
    </ligand>
</feature>
<evidence type="ECO:0000259" key="15">
    <source>
        <dbReference type="Pfam" id="PF00925"/>
    </source>
</evidence>
<evidence type="ECO:0000313" key="16">
    <source>
        <dbReference type="EMBL" id="QNE04233.1"/>
    </source>
</evidence>
<evidence type="ECO:0000256" key="5">
    <source>
        <dbReference type="ARBA" id="ARBA00005520"/>
    </source>
</evidence>
<feature type="domain" description="GTP cyclohydrolase II" evidence="15">
    <location>
        <begin position="275"/>
        <end position="425"/>
    </location>
</feature>
<dbReference type="UniPathway" id="UPA00275">
    <property type="reaction ID" value="UER00399"/>
</dbReference>
<comment type="subunit">
    <text evidence="14">Homodimer.</text>
</comment>
<dbReference type="EMBL" id="CP060052">
    <property type="protein sequence ID" value="QNE04233.1"/>
    <property type="molecule type" value="Genomic_DNA"/>
</dbReference>
<evidence type="ECO:0000256" key="12">
    <source>
        <dbReference type="ARBA" id="ARBA00023211"/>
    </source>
</evidence>
<dbReference type="Pfam" id="PF00926">
    <property type="entry name" value="DHBP_synthase"/>
    <property type="match status" value="1"/>
</dbReference>
<dbReference type="InterPro" id="IPR000422">
    <property type="entry name" value="DHBP_synthase_RibB"/>
</dbReference>
<dbReference type="RefSeq" id="WP_185883533.1">
    <property type="nucleotide sequence ID" value="NZ_CP060052.1"/>
</dbReference>
<keyword evidence="12 14" id="KW-0464">Manganese</keyword>
<dbReference type="NCBIfam" id="TIGR00506">
    <property type="entry name" value="ribB"/>
    <property type="match status" value="1"/>
</dbReference>
<dbReference type="SUPFAM" id="SSF142695">
    <property type="entry name" value="RibA-like"/>
    <property type="match status" value="1"/>
</dbReference>
<comment type="similarity">
    <text evidence="14">Belongs to the DHBP synthase family.</text>
</comment>
<evidence type="ECO:0000256" key="10">
    <source>
        <dbReference type="ARBA" id="ARBA00022723"/>
    </source>
</evidence>
<dbReference type="Gene3D" id="3.40.50.10990">
    <property type="entry name" value="GTP cyclohydrolase II"/>
    <property type="match status" value="1"/>
</dbReference>
<dbReference type="PANTHER" id="PTHR21327">
    <property type="entry name" value="GTP CYCLOHYDROLASE II-RELATED"/>
    <property type="match status" value="1"/>
</dbReference>
<gene>
    <name evidence="14 16" type="primary">ribB</name>
    <name evidence="16" type="ORF">H4O24_09520</name>
</gene>
<protein>
    <recommendedName>
        <fullName evidence="8 14">3,4-dihydroxy-2-butanone 4-phosphate synthase</fullName>
        <shortName evidence="14">DHBP synthase</shortName>
        <ecNumber evidence="7 14">4.1.99.12</ecNumber>
    </recommendedName>
</protein>
<dbReference type="InterPro" id="IPR036144">
    <property type="entry name" value="RibA-like_sf"/>
</dbReference>
<dbReference type="SUPFAM" id="SSF55821">
    <property type="entry name" value="YrdC/RibB"/>
    <property type="match status" value="1"/>
</dbReference>
<comment type="similarity">
    <text evidence="6">In the C-terminal section; belongs to the GTP cyclohydrolase II family.</text>
</comment>
<dbReference type="Gene3D" id="3.90.870.10">
    <property type="entry name" value="DHBP synthase"/>
    <property type="match status" value="1"/>
</dbReference>
<dbReference type="GO" id="GO:0008686">
    <property type="term" value="F:3,4-dihydroxy-2-butanone-4-phosphate synthase activity"/>
    <property type="evidence" value="ECO:0007669"/>
    <property type="project" value="UniProtKB-UniRule"/>
</dbReference>
<dbReference type="GO" id="GO:0009231">
    <property type="term" value="P:riboflavin biosynthetic process"/>
    <property type="evidence" value="ECO:0007669"/>
    <property type="project" value="UniProtKB-UniRule"/>
</dbReference>
<dbReference type="Proteomes" id="UP000515297">
    <property type="component" value="Chromosome"/>
</dbReference>
<feature type="site" description="Essential for catalytic activity" evidence="14">
    <location>
        <position position="230"/>
    </location>
</feature>
<accession>A0A7G6VR68</accession>
<dbReference type="FunFam" id="3.90.870.10:FF:000001">
    <property type="entry name" value="Riboflavin biosynthesis protein RibBA"/>
    <property type="match status" value="1"/>
</dbReference>
<dbReference type="Pfam" id="PF00925">
    <property type="entry name" value="GTP_cyclohydro2"/>
    <property type="match status" value="1"/>
</dbReference>
<feature type="binding site" evidence="14">
    <location>
        <position position="94"/>
    </location>
    <ligand>
        <name>Mg(2+)</name>
        <dbReference type="ChEBI" id="CHEBI:18420"/>
        <label>1</label>
    </ligand>
</feature>
<dbReference type="HAMAP" id="MF_00180">
    <property type="entry name" value="RibB"/>
    <property type="match status" value="1"/>
</dbReference>
<comment type="function">
    <text evidence="3 14">Catalyzes the conversion of D-ribulose 5-phosphate to formate and 3,4-dihydroxy-2-butanone 4-phosphate.</text>
</comment>
<evidence type="ECO:0000256" key="2">
    <source>
        <dbReference type="ARBA" id="ARBA00001936"/>
    </source>
</evidence>
<evidence type="ECO:0000256" key="3">
    <source>
        <dbReference type="ARBA" id="ARBA00002284"/>
    </source>
</evidence>
<feature type="binding site" evidence="14">
    <location>
        <begin position="93"/>
        <end position="94"/>
    </location>
    <ligand>
        <name>D-ribulose 5-phosphate</name>
        <dbReference type="ChEBI" id="CHEBI:58121"/>
    </ligand>
</feature>
<evidence type="ECO:0000256" key="11">
    <source>
        <dbReference type="ARBA" id="ARBA00022842"/>
    </source>
</evidence>
<evidence type="ECO:0000256" key="1">
    <source>
        <dbReference type="ARBA" id="ARBA00000141"/>
    </source>
</evidence>
<dbReference type="InterPro" id="IPR017945">
    <property type="entry name" value="DHBP_synth_RibB-like_a/b_dom"/>
</dbReference>
<evidence type="ECO:0000256" key="14">
    <source>
        <dbReference type="HAMAP-Rule" id="MF_00180"/>
    </source>
</evidence>
<comment type="cofactor">
    <cofactor evidence="2">
        <name>Mn(2+)</name>
        <dbReference type="ChEBI" id="CHEBI:29035"/>
    </cofactor>
</comment>
<evidence type="ECO:0000256" key="13">
    <source>
        <dbReference type="ARBA" id="ARBA00023239"/>
    </source>
</evidence>
<feature type="binding site" evidence="14">
    <location>
        <position position="94"/>
    </location>
    <ligand>
        <name>Mg(2+)</name>
        <dbReference type="ChEBI" id="CHEBI:18420"/>
        <label>2</label>
    </ligand>
</feature>
<dbReference type="InterPro" id="IPR032677">
    <property type="entry name" value="GTP_cyclohydro_II"/>
</dbReference>
<feature type="site" description="Essential for catalytic activity" evidence="14">
    <location>
        <position position="192"/>
    </location>
</feature>
<evidence type="ECO:0000256" key="7">
    <source>
        <dbReference type="ARBA" id="ARBA00012153"/>
    </source>
</evidence>
<dbReference type="PANTHER" id="PTHR21327:SF34">
    <property type="entry name" value="3,4-DIHYDROXY-2-BUTANONE 4-PHOSPHATE SYNTHASE"/>
    <property type="match status" value="1"/>
</dbReference>
<name>A0A7G6VR68_9SPHN</name>
<evidence type="ECO:0000256" key="4">
    <source>
        <dbReference type="ARBA" id="ARBA00004904"/>
    </source>
</evidence>
<dbReference type="GO" id="GO:0003935">
    <property type="term" value="F:GTP cyclohydrolase II activity"/>
    <property type="evidence" value="ECO:0007669"/>
    <property type="project" value="TreeGrafter"/>
</dbReference>
<comment type="catalytic activity">
    <reaction evidence="1 14">
        <text>D-ribulose 5-phosphate = (2S)-2-hydroxy-3-oxobutyl phosphate + formate + H(+)</text>
        <dbReference type="Rhea" id="RHEA:18457"/>
        <dbReference type="ChEBI" id="CHEBI:15378"/>
        <dbReference type="ChEBI" id="CHEBI:15740"/>
        <dbReference type="ChEBI" id="CHEBI:58121"/>
        <dbReference type="ChEBI" id="CHEBI:58830"/>
        <dbReference type="EC" id="4.1.99.12"/>
    </reaction>
</comment>
<feature type="binding site" evidence="14">
    <location>
        <position position="209"/>
    </location>
    <ligand>
        <name>Mg(2+)</name>
        <dbReference type="ChEBI" id="CHEBI:18420"/>
        <label>2</label>
    </ligand>
</feature>
<dbReference type="AlphaFoldDB" id="A0A7G6VR68"/>
<evidence type="ECO:0000256" key="8">
    <source>
        <dbReference type="ARBA" id="ARBA00018836"/>
    </source>
</evidence>
<comment type="similarity">
    <text evidence="5">In the N-terminal section; belongs to the DHBP synthase family.</text>
</comment>
<keyword evidence="10 14" id="KW-0479">Metal-binding</keyword>
<dbReference type="PIRSF" id="PIRSF001259">
    <property type="entry name" value="RibA"/>
    <property type="match status" value="1"/>
</dbReference>